<comment type="similarity">
    <text evidence="2">Belongs to the JARID1 histone demethylase family.</text>
</comment>
<gene>
    <name evidence="5" type="ORF">LSALG_LOCUS10477</name>
</gene>
<dbReference type="AlphaFoldDB" id="A0AA35VUS7"/>
<dbReference type="PANTHER" id="PTHR12549">
    <property type="entry name" value="JMJC DOMAIN-CONTAINING HISTONE DEMETHYLATION PROTEIN"/>
    <property type="match status" value="1"/>
</dbReference>
<evidence type="ECO:0000256" key="4">
    <source>
        <dbReference type="ARBA" id="ARBA00023242"/>
    </source>
</evidence>
<dbReference type="PANTHER" id="PTHR12549:SF11">
    <property type="entry name" value="LYSINE-SPECIFIC DEMETHYLASE JMJ25"/>
    <property type="match status" value="1"/>
</dbReference>
<reference evidence="5" key="1">
    <citation type="submission" date="2023-04" db="EMBL/GenBank/DDBJ databases">
        <authorList>
            <person name="Vijverberg K."/>
            <person name="Xiong W."/>
            <person name="Schranz E."/>
        </authorList>
    </citation>
    <scope>NUCLEOTIDE SEQUENCE</scope>
</reference>
<keyword evidence="6" id="KW-1185">Reference proteome</keyword>
<dbReference type="GO" id="GO:0000785">
    <property type="term" value="C:chromatin"/>
    <property type="evidence" value="ECO:0007669"/>
    <property type="project" value="TreeGrafter"/>
</dbReference>
<comment type="subcellular location">
    <subcellularLocation>
        <location evidence="1">Nucleus</location>
    </subcellularLocation>
</comment>
<dbReference type="GO" id="GO:0031490">
    <property type="term" value="F:chromatin DNA binding"/>
    <property type="evidence" value="ECO:0007669"/>
    <property type="project" value="TreeGrafter"/>
</dbReference>
<keyword evidence="3" id="KW-0479">Metal-binding</keyword>
<dbReference type="GO" id="GO:0032454">
    <property type="term" value="F:histone H3K9 demethylase activity"/>
    <property type="evidence" value="ECO:0007669"/>
    <property type="project" value="InterPro"/>
</dbReference>
<sequence>MPEVDVNLQKFFTWYTDGIYDTKGWPQILKLKDWPTLNSFEERLPHRGVEFITCLPFKDYTHPRDGYLNLAIKLPEKSLKPDMGKDMITSVGFHLVSLELNFSL</sequence>
<dbReference type="EMBL" id="OX465077">
    <property type="protein sequence ID" value="CAI9270142.1"/>
    <property type="molecule type" value="Genomic_DNA"/>
</dbReference>
<evidence type="ECO:0000256" key="1">
    <source>
        <dbReference type="ARBA" id="ARBA00004123"/>
    </source>
</evidence>
<evidence type="ECO:0000256" key="2">
    <source>
        <dbReference type="ARBA" id="ARBA00006801"/>
    </source>
</evidence>
<accession>A0AA35VUS7</accession>
<dbReference type="Proteomes" id="UP001177003">
    <property type="component" value="Chromosome 1"/>
</dbReference>
<dbReference type="InterPro" id="IPR045109">
    <property type="entry name" value="LSDs-like"/>
</dbReference>
<dbReference type="GO" id="GO:0003712">
    <property type="term" value="F:transcription coregulator activity"/>
    <property type="evidence" value="ECO:0007669"/>
    <property type="project" value="TreeGrafter"/>
</dbReference>
<protein>
    <submittedName>
        <fullName evidence="5">Uncharacterized protein</fullName>
    </submittedName>
</protein>
<dbReference type="GO" id="GO:0000118">
    <property type="term" value="C:histone deacetylase complex"/>
    <property type="evidence" value="ECO:0007669"/>
    <property type="project" value="TreeGrafter"/>
</dbReference>
<dbReference type="GO" id="GO:0046872">
    <property type="term" value="F:metal ion binding"/>
    <property type="evidence" value="ECO:0007669"/>
    <property type="project" value="UniProtKB-KW"/>
</dbReference>
<name>A0AA35VUS7_LACSI</name>
<evidence type="ECO:0000313" key="5">
    <source>
        <dbReference type="EMBL" id="CAI9270142.1"/>
    </source>
</evidence>
<dbReference type="GO" id="GO:0006357">
    <property type="term" value="P:regulation of transcription by RNA polymerase II"/>
    <property type="evidence" value="ECO:0007669"/>
    <property type="project" value="TreeGrafter"/>
</dbReference>
<keyword evidence="4" id="KW-0539">Nucleus</keyword>
<proteinExistence type="inferred from homology"/>
<evidence type="ECO:0000313" key="6">
    <source>
        <dbReference type="Proteomes" id="UP001177003"/>
    </source>
</evidence>
<organism evidence="5 6">
    <name type="scientific">Lactuca saligna</name>
    <name type="common">Willowleaf lettuce</name>
    <dbReference type="NCBI Taxonomy" id="75948"/>
    <lineage>
        <taxon>Eukaryota</taxon>
        <taxon>Viridiplantae</taxon>
        <taxon>Streptophyta</taxon>
        <taxon>Embryophyta</taxon>
        <taxon>Tracheophyta</taxon>
        <taxon>Spermatophyta</taxon>
        <taxon>Magnoliopsida</taxon>
        <taxon>eudicotyledons</taxon>
        <taxon>Gunneridae</taxon>
        <taxon>Pentapetalae</taxon>
        <taxon>asterids</taxon>
        <taxon>campanulids</taxon>
        <taxon>Asterales</taxon>
        <taxon>Asteraceae</taxon>
        <taxon>Cichorioideae</taxon>
        <taxon>Cichorieae</taxon>
        <taxon>Lactucinae</taxon>
        <taxon>Lactuca</taxon>
    </lineage>
</organism>
<evidence type="ECO:0000256" key="3">
    <source>
        <dbReference type="ARBA" id="ARBA00022723"/>
    </source>
</evidence>
<dbReference type="Gene3D" id="2.60.120.650">
    <property type="entry name" value="Cupin"/>
    <property type="match status" value="1"/>
</dbReference>